<reference evidence="2" key="1">
    <citation type="submission" date="2013-11" db="EMBL/GenBank/DDBJ databases">
        <title>The genomic landscape of the Guanapo guppy.</title>
        <authorList>
            <person name="Kuenstner A."/>
            <person name="Dreyer C."/>
        </authorList>
    </citation>
    <scope>NUCLEOTIDE SEQUENCE</scope>
    <source>
        <strain evidence="2">Guanapo</strain>
    </source>
</reference>
<sequence length="60" mass="6795">MSCIKIENRTIEGDKGRVLVDTVRRKGADASSEMIRFLCELDPFLCRHVGLSCEKVEPNQ</sequence>
<evidence type="ECO:0008006" key="3">
    <source>
        <dbReference type="Google" id="ProtNLM"/>
    </source>
</evidence>
<evidence type="ECO:0000313" key="1">
    <source>
        <dbReference type="Ensembl" id="ENSPREP00000015780.1"/>
    </source>
</evidence>
<dbReference type="Ensembl" id="ENSPRET00000015945.1">
    <property type="protein sequence ID" value="ENSPREP00000015780.1"/>
    <property type="gene ID" value="ENSPREG00000010635.1"/>
</dbReference>
<proteinExistence type="predicted"/>
<keyword evidence="2" id="KW-1185">Reference proteome</keyword>
<dbReference type="AlphaFoldDB" id="A0A3P9P1S8"/>
<dbReference type="InterPro" id="IPR011029">
    <property type="entry name" value="DEATH-like_dom_sf"/>
</dbReference>
<dbReference type="Bgee" id="ENSPREG00000010635">
    <property type="expression patterns" value="Expressed in caudal fin"/>
</dbReference>
<reference evidence="1" key="3">
    <citation type="submission" date="2025-09" db="UniProtKB">
        <authorList>
            <consortium name="Ensembl"/>
        </authorList>
    </citation>
    <scope>IDENTIFICATION</scope>
    <source>
        <strain evidence="1">Guanapo</strain>
    </source>
</reference>
<dbReference type="GeneTree" id="ENSGT01120000273120"/>
<name>A0A3P9P1S8_POERE</name>
<dbReference type="SUPFAM" id="SSF47986">
    <property type="entry name" value="DEATH domain"/>
    <property type="match status" value="1"/>
</dbReference>
<evidence type="ECO:0000313" key="2">
    <source>
        <dbReference type="Proteomes" id="UP000242638"/>
    </source>
</evidence>
<dbReference type="Gene3D" id="1.10.533.10">
    <property type="entry name" value="Death Domain, Fas"/>
    <property type="match status" value="1"/>
</dbReference>
<dbReference type="STRING" id="8081.ENSPREP00000015780"/>
<accession>A0A3P9P1S8</accession>
<dbReference type="Proteomes" id="UP000242638">
    <property type="component" value="Unassembled WGS sequence"/>
</dbReference>
<protein>
    <recommendedName>
        <fullName evidence="3">CARD domain-containing protein</fullName>
    </recommendedName>
</protein>
<reference evidence="1" key="2">
    <citation type="submission" date="2025-08" db="UniProtKB">
        <authorList>
            <consortium name="Ensembl"/>
        </authorList>
    </citation>
    <scope>IDENTIFICATION</scope>
    <source>
        <strain evidence="1">Guanapo</strain>
    </source>
</reference>
<organism evidence="1 2">
    <name type="scientific">Poecilia reticulata</name>
    <name type="common">Guppy</name>
    <name type="synonym">Acanthophacelus reticulatus</name>
    <dbReference type="NCBI Taxonomy" id="8081"/>
    <lineage>
        <taxon>Eukaryota</taxon>
        <taxon>Metazoa</taxon>
        <taxon>Chordata</taxon>
        <taxon>Craniata</taxon>
        <taxon>Vertebrata</taxon>
        <taxon>Euteleostomi</taxon>
        <taxon>Actinopterygii</taxon>
        <taxon>Neopterygii</taxon>
        <taxon>Teleostei</taxon>
        <taxon>Neoteleostei</taxon>
        <taxon>Acanthomorphata</taxon>
        <taxon>Ovalentaria</taxon>
        <taxon>Atherinomorphae</taxon>
        <taxon>Cyprinodontiformes</taxon>
        <taxon>Poeciliidae</taxon>
        <taxon>Poeciliinae</taxon>
        <taxon>Poecilia</taxon>
    </lineage>
</organism>